<name>A0A975BUZ5_9BACT</name>
<evidence type="ECO:0000313" key="2">
    <source>
        <dbReference type="Proteomes" id="UP000663722"/>
    </source>
</evidence>
<protein>
    <submittedName>
        <fullName evidence="1">Uncharacterized protein</fullName>
    </submittedName>
</protein>
<keyword evidence="2" id="KW-1185">Reference proteome</keyword>
<accession>A0A975BUZ5</accession>
<dbReference type="KEGG" id="dmm:dnm_083320"/>
<evidence type="ECO:0000313" key="1">
    <source>
        <dbReference type="EMBL" id="QTA92256.1"/>
    </source>
</evidence>
<dbReference type="AlphaFoldDB" id="A0A975BUZ5"/>
<organism evidence="1 2">
    <name type="scientific">Desulfonema magnum</name>
    <dbReference type="NCBI Taxonomy" id="45655"/>
    <lineage>
        <taxon>Bacteria</taxon>
        <taxon>Pseudomonadati</taxon>
        <taxon>Thermodesulfobacteriota</taxon>
        <taxon>Desulfobacteria</taxon>
        <taxon>Desulfobacterales</taxon>
        <taxon>Desulfococcaceae</taxon>
        <taxon>Desulfonema</taxon>
    </lineage>
</organism>
<reference evidence="1" key="1">
    <citation type="journal article" date="2021" name="Microb. Physiol.">
        <title>Proteogenomic Insights into the Physiology of Marine, Sulfate-Reducing, Filamentous Desulfonema limicola and Desulfonema magnum.</title>
        <authorList>
            <person name="Schnaars V."/>
            <person name="Wohlbrand L."/>
            <person name="Scheve S."/>
            <person name="Hinrichs C."/>
            <person name="Reinhardt R."/>
            <person name="Rabus R."/>
        </authorList>
    </citation>
    <scope>NUCLEOTIDE SEQUENCE</scope>
    <source>
        <strain evidence="1">4be13</strain>
    </source>
</reference>
<sequence length="40" mass="4765">MRKAEMTLKKDFLNHKFICVKGFVICDSSSFWFLISKAFF</sequence>
<dbReference type="Proteomes" id="UP000663722">
    <property type="component" value="Chromosome"/>
</dbReference>
<gene>
    <name evidence="1" type="ORF">dnm_083320</name>
</gene>
<dbReference type="EMBL" id="CP061800">
    <property type="protein sequence ID" value="QTA92256.1"/>
    <property type="molecule type" value="Genomic_DNA"/>
</dbReference>
<proteinExistence type="predicted"/>